<evidence type="ECO:0000256" key="3">
    <source>
        <dbReference type="RuleBase" id="RU003476"/>
    </source>
</evidence>
<dbReference type="EC" id="3.6.-.-" evidence="5"/>
<comment type="similarity">
    <text evidence="1 3">Belongs to the Nudix hydrolase family.</text>
</comment>
<dbReference type="Proteomes" id="UP001180754">
    <property type="component" value="Unassembled WGS sequence"/>
</dbReference>
<dbReference type="RefSeq" id="WP_311728934.1">
    <property type="nucleotide sequence ID" value="NZ_JAVRFD010000026.1"/>
</dbReference>
<dbReference type="PROSITE" id="PS51462">
    <property type="entry name" value="NUDIX"/>
    <property type="match status" value="1"/>
</dbReference>
<sequence length="166" mass="17850">MSRFDRVLPAALLVVPGPGRTVTFVHQLKGPYAGSWLLPGGGIEPGEAACDAARREAHEETGILVDSCSLFAVYEFTGAWEQGDYHLLMFACLADRAYELPEGFSGHNVGEVRQGSIDDFPMHSTDLKILTDAGLASYDHEVIERALAADGITMRAHRVASTVSCG</sequence>
<gene>
    <name evidence="5" type="ORF">RND15_37570</name>
</gene>
<dbReference type="Pfam" id="PF00293">
    <property type="entry name" value="NUDIX"/>
    <property type="match status" value="1"/>
</dbReference>
<protein>
    <submittedName>
        <fullName evidence="5">NUDIX hydrolase</fullName>
        <ecNumber evidence="5">3.6.-.-</ecNumber>
    </submittedName>
</protein>
<dbReference type="CDD" id="cd02883">
    <property type="entry name" value="NUDIX_Hydrolase"/>
    <property type="match status" value="1"/>
</dbReference>
<dbReference type="InterPro" id="IPR020084">
    <property type="entry name" value="NUDIX_hydrolase_CS"/>
</dbReference>
<dbReference type="EMBL" id="JAVRFD010000026">
    <property type="protein sequence ID" value="MDT0548362.1"/>
    <property type="molecule type" value="Genomic_DNA"/>
</dbReference>
<proteinExistence type="inferred from homology"/>
<dbReference type="Gene3D" id="3.90.79.10">
    <property type="entry name" value="Nucleoside Triphosphate Pyrophosphohydrolase"/>
    <property type="match status" value="1"/>
</dbReference>
<keyword evidence="2 3" id="KW-0378">Hydrolase</keyword>
<dbReference type="InterPro" id="IPR020476">
    <property type="entry name" value="Nudix_hydrolase"/>
</dbReference>
<evidence type="ECO:0000313" key="5">
    <source>
        <dbReference type="EMBL" id="MDT0548362.1"/>
    </source>
</evidence>
<evidence type="ECO:0000256" key="2">
    <source>
        <dbReference type="ARBA" id="ARBA00022801"/>
    </source>
</evidence>
<dbReference type="PANTHER" id="PTHR43736:SF1">
    <property type="entry name" value="DIHYDRONEOPTERIN TRIPHOSPHATE DIPHOSPHATASE"/>
    <property type="match status" value="1"/>
</dbReference>
<dbReference type="PRINTS" id="PR00502">
    <property type="entry name" value="NUDIXFAMILY"/>
</dbReference>
<keyword evidence="6" id="KW-1185">Reference proteome</keyword>
<name>A0ABU2XR08_9ACTN</name>
<dbReference type="InterPro" id="IPR000086">
    <property type="entry name" value="NUDIX_hydrolase_dom"/>
</dbReference>
<comment type="caution">
    <text evidence="5">The sequence shown here is derived from an EMBL/GenBank/DDBJ whole genome shotgun (WGS) entry which is preliminary data.</text>
</comment>
<dbReference type="PROSITE" id="PS00893">
    <property type="entry name" value="NUDIX_BOX"/>
    <property type="match status" value="1"/>
</dbReference>
<dbReference type="PANTHER" id="PTHR43736">
    <property type="entry name" value="ADP-RIBOSE PYROPHOSPHATASE"/>
    <property type="match status" value="1"/>
</dbReference>
<dbReference type="InterPro" id="IPR015797">
    <property type="entry name" value="NUDIX_hydrolase-like_dom_sf"/>
</dbReference>
<organism evidence="5 6">
    <name type="scientific">Streptomyces lonegramiae</name>
    <dbReference type="NCBI Taxonomy" id="3075524"/>
    <lineage>
        <taxon>Bacteria</taxon>
        <taxon>Bacillati</taxon>
        <taxon>Actinomycetota</taxon>
        <taxon>Actinomycetes</taxon>
        <taxon>Kitasatosporales</taxon>
        <taxon>Streptomycetaceae</taxon>
        <taxon>Streptomyces</taxon>
    </lineage>
</organism>
<dbReference type="SUPFAM" id="SSF55811">
    <property type="entry name" value="Nudix"/>
    <property type="match status" value="1"/>
</dbReference>
<evidence type="ECO:0000313" key="6">
    <source>
        <dbReference type="Proteomes" id="UP001180754"/>
    </source>
</evidence>
<reference evidence="5" key="1">
    <citation type="submission" date="2024-05" db="EMBL/GenBank/DDBJ databases">
        <title>30 novel species of actinomycetes from the DSMZ collection.</title>
        <authorList>
            <person name="Nouioui I."/>
        </authorList>
    </citation>
    <scope>NUCLEOTIDE SEQUENCE</scope>
    <source>
        <strain evidence="5">DSM 41529</strain>
    </source>
</reference>
<evidence type="ECO:0000256" key="1">
    <source>
        <dbReference type="ARBA" id="ARBA00005582"/>
    </source>
</evidence>
<feature type="domain" description="Nudix hydrolase" evidence="4">
    <location>
        <begin position="1"/>
        <end position="148"/>
    </location>
</feature>
<dbReference type="GO" id="GO:0016787">
    <property type="term" value="F:hydrolase activity"/>
    <property type="evidence" value="ECO:0007669"/>
    <property type="project" value="UniProtKB-KW"/>
</dbReference>
<evidence type="ECO:0000259" key="4">
    <source>
        <dbReference type="PROSITE" id="PS51462"/>
    </source>
</evidence>
<accession>A0ABU2XR08</accession>